<feature type="transmembrane region" description="Helical" evidence="13">
    <location>
        <begin position="457"/>
        <end position="476"/>
    </location>
</feature>
<keyword evidence="14" id="KW-0732">Signal</keyword>
<dbReference type="GO" id="GO:0010045">
    <property type="term" value="P:response to nickel cation"/>
    <property type="evidence" value="ECO:0007669"/>
    <property type="project" value="TreeGrafter"/>
</dbReference>
<keyword evidence="4 13" id="KW-0813">Transport</keyword>
<keyword evidence="16" id="KW-1185">Reference proteome</keyword>
<keyword evidence="12" id="KW-0170">Cobalt</keyword>
<dbReference type="InterPro" id="IPR011541">
    <property type="entry name" value="Ni/Co_transpt_high_affinity"/>
</dbReference>
<evidence type="ECO:0000313" key="15">
    <source>
        <dbReference type="EMBL" id="EQB40359.1"/>
    </source>
</evidence>
<feature type="chain" id="PRO_5004579363" description="Nickel/cobalt efflux system" evidence="14">
    <location>
        <begin position="20"/>
        <end position="478"/>
    </location>
</feature>
<dbReference type="STRING" id="1172190.M947_00760"/>
<evidence type="ECO:0000256" key="4">
    <source>
        <dbReference type="ARBA" id="ARBA00022448"/>
    </source>
</evidence>
<comment type="similarity">
    <text evidence="13">Belongs to the NiCoT transporter (TC 2.A.52) family.</text>
</comment>
<comment type="caution">
    <text evidence="15">The sequence shown here is derived from an EMBL/GenBank/DDBJ whole genome shotgun (WGS) entry which is preliminary data.</text>
</comment>
<keyword evidence="10" id="KW-0921">Nickel transport</keyword>
<feature type="transmembrane region" description="Helical" evidence="13">
    <location>
        <begin position="293"/>
        <end position="319"/>
    </location>
</feature>
<evidence type="ECO:0000256" key="12">
    <source>
        <dbReference type="ARBA" id="ARBA00023285"/>
    </source>
</evidence>
<evidence type="ECO:0000256" key="10">
    <source>
        <dbReference type="ARBA" id="ARBA00023112"/>
    </source>
</evidence>
<organism evidence="15 16">
    <name type="scientific">Sulfurimonas hongkongensis</name>
    <dbReference type="NCBI Taxonomy" id="1172190"/>
    <lineage>
        <taxon>Bacteria</taxon>
        <taxon>Pseudomonadati</taxon>
        <taxon>Campylobacterota</taxon>
        <taxon>Epsilonproteobacteria</taxon>
        <taxon>Campylobacterales</taxon>
        <taxon>Sulfurimonadaceae</taxon>
        <taxon>Sulfurimonas</taxon>
    </lineage>
</organism>
<dbReference type="GO" id="GO:0005886">
    <property type="term" value="C:plasma membrane"/>
    <property type="evidence" value="ECO:0007669"/>
    <property type="project" value="UniProtKB-SubCell"/>
</dbReference>
<dbReference type="GO" id="GO:0046583">
    <property type="term" value="F:monoatomic cation efflux transmembrane transporter activity"/>
    <property type="evidence" value="ECO:0007669"/>
    <property type="project" value="TreeGrafter"/>
</dbReference>
<keyword evidence="6" id="KW-0533">Nickel</keyword>
<comment type="subcellular location">
    <subcellularLocation>
        <location evidence="2 13">Cell membrane</location>
        <topology evidence="2 13">Multi-pass membrane protein</topology>
    </subcellularLocation>
</comment>
<comment type="function">
    <text evidence="1">Efflux system for nickel and cobalt.</text>
</comment>
<dbReference type="InterPro" id="IPR051224">
    <property type="entry name" value="NiCoT_RcnA"/>
</dbReference>
<feature type="signal peptide" evidence="14">
    <location>
        <begin position="1"/>
        <end position="19"/>
    </location>
</feature>
<evidence type="ECO:0000256" key="7">
    <source>
        <dbReference type="ARBA" id="ARBA00022692"/>
    </source>
</evidence>
<dbReference type="eggNOG" id="COG3683">
    <property type="taxonomic scope" value="Bacteria"/>
</dbReference>
<keyword evidence="9" id="KW-0406">Ion transport</keyword>
<evidence type="ECO:0000256" key="9">
    <source>
        <dbReference type="ARBA" id="ARBA00023065"/>
    </source>
</evidence>
<keyword evidence="11 13" id="KW-0472">Membrane</keyword>
<evidence type="ECO:0000256" key="8">
    <source>
        <dbReference type="ARBA" id="ARBA00022989"/>
    </source>
</evidence>
<dbReference type="GO" id="GO:0032025">
    <property type="term" value="P:response to cobalt ion"/>
    <property type="evidence" value="ECO:0007669"/>
    <property type="project" value="TreeGrafter"/>
</dbReference>
<dbReference type="PATRIC" id="fig|1172190.3.peg.148"/>
<dbReference type="EMBL" id="AUPZ01000002">
    <property type="protein sequence ID" value="EQB40359.1"/>
    <property type="molecule type" value="Genomic_DNA"/>
</dbReference>
<dbReference type="eggNOG" id="COG2215">
    <property type="taxonomic scope" value="Bacteria"/>
</dbReference>
<keyword evidence="5" id="KW-1003">Cell membrane</keyword>
<dbReference type="AlphaFoldDB" id="T0KTM9"/>
<evidence type="ECO:0000256" key="1">
    <source>
        <dbReference type="ARBA" id="ARBA00002510"/>
    </source>
</evidence>
<accession>T0KTM9</accession>
<sequence>MKKILFYILLTQALLYSCATCSFMIPTADVGLRLPIENNKLKKIEVMWHFSDAYTSELTHNYDKNKNLILDKEELEKVLEIKLDYLLAKDMLTLIKYGDSDHENIIDATYGDFTIEVVDNRLLFGFNIFVDIDIKNKHTISFLFEDDEAFFSFIVDDVEVEAEDFDFLKNLYLFSAAVHFRFEPFEEVPTTVETKTESGTILKEDVVITDEPVQQEKTQKQDEPTTQENLLLKTIEKLKSLFKDAQENKKPLTYLLILLFAYVYGVVHAIGPGHGKTLVASYFLSNERSYTKAFFISLAIGVVHTFSAFLLTLFIYFVVETFLAQFMQNTIMLTTKVSAFVIISIALYLLYKKLKAYRVKKNSMSFSTTPHESNCGCGSCKVDQNSTDLALIISAGIIPCPGTVTIFIFSLSMGMYFLGFLSAFVMSLGMSTIIFLSAIVSVSVRKKTSQKHTKIQLILEYLSLALIFILGIVLFFST</sequence>
<dbReference type="PANTHER" id="PTHR40659">
    <property type="entry name" value="NICKEL/COBALT EFFLUX SYSTEM RCNA"/>
    <property type="match status" value="1"/>
</dbReference>
<reference evidence="15 16" key="1">
    <citation type="submission" date="2013-07" db="EMBL/GenBank/DDBJ databases">
        <title>Sulfurimonas hongkongensis AST-10 Genome Sequencing.</title>
        <authorList>
            <person name="Cai L."/>
            <person name="Zhang T."/>
        </authorList>
    </citation>
    <scope>NUCLEOTIDE SEQUENCE [LARGE SCALE GENOMIC DNA]</scope>
    <source>
        <strain evidence="15 16">AST-10</strain>
    </source>
</reference>
<feature type="transmembrane region" description="Helical" evidence="13">
    <location>
        <begin position="331"/>
        <end position="351"/>
    </location>
</feature>
<dbReference type="PROSITE" id="PS51257">
    <property type="entry name" value="PROKAR_LIPOPROTEIN"/>
    <property type="match status" value="1"/>
</dbReference>
<keyword evidence="3" id="KW-0171">Cobalt transport</keyword>
<evidence type="ECO:0000256" key="13">
    <source>
        <dbReference type="RuleBase" id="RU362101"/>
    </source>
</evidence>
<dbReference type="GO" id="GO:0015099">
    <property type="term" value="F:nickel cation transmembrane transporter activity"/>
    <property type="evidence" value="ECO:0007669"/>
    <property type="project" value="UniProtKB-UniRule"/>
</dbReference>
<name>T0KTM9_9BACT</name>
<dbReference type="GO" id="GO:0006824">
    <property type="term" value="P:cobalt ion transport"/>
    <property type="evidence" value="ECO:0007669"/>
    <property type="project" value="UniProtKB-KW"/>
</dbReference>
<evidence type="ECO:0000256" key="6">
    <source>
        <dbReference type="ARBA" id="ARBA00022596"/>
    </source>
</evidence>
<evidence type="ECO:0000256" key="3">
    <source>
        <dbReference type="ARBA" id="ARBA00022426"/>
    </source>
</evidence>
<dbReference type="Pfam" id="PF03824">
    <property type="entry name" value="NicO"/>
    <property type="match status" value="1"/>
</dbReference>
<dbReference type="InterPro" id="IPR010412">
    <property type="entry name" value="DUF1007"/>
</dbReference>
<evidence type="ECO:0000256" key="2">
    <source>
        <dbReference type="ARBA" id="ARBA00004651"/>
    </source>
</evidence>
<feature type="transmembrane region" description="Helical" evidence="13">
    <location>
        <begin position="389"/>
        <end position="409"/>
    </location>
</feature>
<evidence type="ECO:0000256" key="11">
    <source>
        <dbReference type="ARBA" id="ARBA00023136"/>
    </source>
</evidence>
<feature type="transmembrane region" description="Helical" evidence="13">
    <location>
        <begin position="252"/>
        <end position="272"/>
    </location>
</feature>
<keyword evidence="8 13" id="KW-1133">Transmembrane helix</keyword>
<dbReference type="PANTHER" id="PTHR40659:SF1">
    <property type="entry name" value="NICKEL_COBALT EFFLUX SYSTEM RCNA"/>
    <property type="match status" value="1"/>
</dbReference>
<feature type="transmembrane region" description="Helical" evidence="13">
    <location>
        <begin position="415"/>
        <end position="436"/>
    </location>
</feature>
<gene>
    <name evidence="15" type="ORF">M947_00760</name>
</gene>
<dbReference type="Pfam" id="PF06226">
    <property type="entry name" value="DUF1007"/>
    <property type="match status" value="1"/>
</dbReference>
<evidence type="ECO:0000313" key="16">
    <source>
        <dbReference type="Proteomes" id="UP000015520"/>
    </source>
</evidence>
<evidence type="ECO:0000256" key="5">
    <source>
        <dbReference type="ARBA" id="ARBA00022475"/>
    </source>
</evidence>
<proteinExistence type="inferred from homology"/>
<protein>
    <recommendedName>
        <fullName evidence="13">Nickel/cobalt efflux system</fullName>
    </recommendedName>
</protein>
<evidence type="ECO:0000256" key="14">
    <source>
        <dbReference type="SAM" id="SignalP"/>
    </source>
</evidence>
<keyword evidence="7 13" id="KW-0812">Transmembrane</keyword>
<dbReference type="Proteomes" id="UP000015520">
    <property type="component" value="Unassembled WGS sequence"/>
</dbReference>